<keyword evidence="1" id="KW-0479">Metal-binding</keyword>
<dbReference type="Pfam" id="PF00098">
    <property type="entry name" value="zf-CCHC"/>
    <property type="match status" value="1"/>
</dbReference>
<evidence type="ECO:0000259" key="2">
    <source>
        <dbReference type="PROSITE" id="PS50158"/>
    </source>
</evidence>
<dbReference type="SMART" id="SM00343">
    <property type="entry name" value="ZnF_C2HC"/>
    <property type="match status" value="1"/>
</dbReference>
<keyword evidence="1" id="KW-0862">Zinc</keyword>
<dbReference type="GO" id="GO:0003676">
    <property type="term" value="F:nucleic acid binding"/>
    <property type="evidence" value="ECO:0007669"/>
    <property type="project" value="InterPro"/>
</dbReference>
<feature type="domain" description="CCHC-type" evidence="2">
    <location>
        <begin position="71"/>
        <end position="87"/>
    </location>
</feature>
<dbReference type="PROSITE" id="PS50158">
    <property type="entry name" value="ZF_CCHC"/>
    <property type="match status" value="1"/>
</dbReference>
<dbReference type="GO" id="GO:0008270">
    <property type="term" value="F:zinc ion binding"/>
    <property type="evidence" value="ECO:0007669"/>
    <property type="project" value="UniProtKB-KW"/>
</dbReference>
<accession>A0AA85JFE5</accession>
<keyword evidence="3" id="KW-1185">Reference proteome</keyword>
<proteinExistence type="predicted"/>
<evidence type="ECO:0000256" key="1">
    <source>
        <dbReference type="PROSITE-ProRule" id="PRU00047"/>
    </source>
</evidence>
<dbReference type="Gene3D" id="4.10.60.10">
    <property type="entry name" value="Zinc finger, CCHC-type"/>
    <property type="match status" value="1"/>
</dbReference>
<dbReference type="InterPro" id="IPR001878">
    <property type="entry name" value="Znf_CCHC"/>
</dbReference>
<name>A0AA85JFE5_TRIRE</name>
<keyword evidence="1" id="KW-0863">Zinc-finger</keyword>
<evidence type="ECO:0000313" key="3">
    <source>
        <dbReference type="Proteomes" id="UP000050795"/>
    </source>
</evidence>
<reference evidence="4" key="2">
    <citation type="submission" date="2023-11" db="UniProtKB">
        <authorList>
            <consortium name="WormBaseParasite"/>
        </authorList>
    </citation>
    <scope>IDENTIFICATION</scope>
</reference>
<dbReference type="InterPro" id="IPR036875">
    <property type="entry name" value="Znf_CCHC_sf"/>
</dbReference>
<dbReference type="WBParaSite" id="TREG1_144810.1">
    <property type="protein sequence ID" value="TREG1_144810.1"/>
    <property type="gene ID" value="TREG1_144810"/>
</dbReference>
<dbReference type="AlphaFoldDB" id="A0AA85JFE5"/>
<dbReference type="SUPFAM" id="SSF57756">
    <property type="entry name" value="Retrovirus zinc finger-like domains"/>
    <property type="match status" value="1"/>
</dbReference>
<protein>
    <recommendedName>
        <fullName evidence="2">CCHC-type domain-containing protein</fullName>
    </recommendedName>
</protein>
<sequence>MKMSTVNTLLPLRQYLMSCCPKSKIQVFMESNPNCRPHVINKMQREIKNIRPCFSCGKIHLPSTCHFRGGKCHKCGKVGHIKSVCRSSNSYVTQNSYNSPNLSSKMESMCLLTFQNTQSHPMKTFTTSSATQASTVSRVFENEVAELQCELSKTRKK</sequence>
<organism evidence="3 4">
    <name type="scientific">Trichobilharzia regenti</name>
    <name type="common">Nasal bird schistosome</name>
    <dbReference type="NCBI Taxonomy" id="157069"/>
    <lineage>
        <taxon>Eukaryota</taxon>
        <taxon>Metazoa</taxon>
        <taxon>Spiralia</taxon>
        <taxon>Lophotrochozoa</taxon>
        <taxon>Platyhelminthes</taxon>
        <taxon>Trematoda</taxon>
        <taxon>Digenea</taxon>
        <taxon>Strigeidida</taxon>
        <taxon>Schistosomatoidea</taxon>
        <taxon>Schistosomatidae</taxon>
        <taxon>Trichobilharzia</taxon>
    </lineage>
</organism>
<dbReference type="Proteomes" id="UP000050795">
    <property type="component" value="Unassembled WGS sequence"/>
</dbReference>
<reference evidence="3" key="1">
    <citation type="submission" date="2022-06" db="EMBL/GenBank/DDBJ databases">
        <authorList>
            <person name="Berger JAMES D."/>
            <person name="Berger JAMES D."/>
        </authorList>
    </citation>
    <scope>NUCLEOTIDE SEQUENCE [LARGE SCALE GENOMIC DNA]</scope>
</reference>
<evidence type="ECO:0000313" key="4">
    <source>
        <dbReference type="WBParaSite" id="TREG1_144810.1"/>
    </source>
</evidence>